<dbReference type="Proteomes" id="UP000294933">
    <property type="component" value="Unassembled WGS sequence"/>
</dbReference>
<dbReference type="InterPro" id="IPR059179">
    <property type="entry name" value="MLKL-like_MCAfunc"/>
</dbReference>
<dbReference type="InterPro" id="IPR036537">
    <property type="entry name" value="Adaptor_Cbl_N_dom_sf"/>
</dbReference>
<protein>
    <recommendedName>
        <fullName evidence="2">Mixed lineage kinase domain-containing protein</fullName>
    </recommendedName>
</protein>
<dbReference type="GO" id="GO:0007166">
    <property type="term" value="P:cell surface receptor signaling pathway"/>
    <property type="evidence" value="ECO:0007669"/>
    <property type="project" value="InterPro"/>
</dbReference>
<gene>
    <name evidence="3" type="ORF">BD410DRAFT_155823</name>
</gene>
<dbReference type="InterPro" id="IPR054000">
    <property type="entry name" value="MLKL_N"/>
</dbReference>
<proteinExistence type="predicted"/>
<sequence length="269" mass="30103">MYSSTGVYCGPMPRASNRMPCPSIQPQAHNRCTACHLPISIHHHHHHHQPMPFRRRLSRHANSKNESDDAQGKEPGSSSVAAAAAATARAATPVALRALAQSTDIFPPLKSAVSFLLQVHDICEKMKSYREGAGELRVRVEGVRSLTAEAFEDEEDICMELYDALVQFDDALNSILAAVDDVRWRKSRLVRLAYSAKDADTLRIVKQRLDDAMRLLMLIVTLYQSKTLHSMSQPLDTTVMSVSRVEVRSSHLFMAVFVFLLYRGSRDLC</sequence>
<evidence type="ECO:0000256" key="1">
    <source>
        <dbReference type="SAM" id="MobiDB-lite"/>
    </source>
</evidence>
<dbReference type="OrthoDB" id="3266026at2759"/>
<dbReference type="AlphaFoldDB" id="A0A4Y7PIR1"/>
<feature type="domain" description="Mixed lineage kinase" evidence="2">
    <location>
        <begin position="114"/>
        <end position="233"/>
    </location>
</feature>
<evidence type="ECO:0000313" key="4">
    <source>
        <dbReference type="Proteomes" id="UP000294933"/>
    </source>
</evidence>
<evidence type="ECO:0000259" key="2">
    <source>
        <dbReference type="Pfam" id="PF22215"/>
    </source>
</evidence>
<feature type="region of interest" description="Disordered" evidence="1">
    <location>
        <begin position="43"/>
        <end position="81"/>
    </location>
</feature>
<dbReference type="Pfam" id="PF22215">
    <property type="entry name" value="MLKL_N"/>
    <property type="match status" value="1"/>
</dbReference>
<dbReference type="CDD" id="cd21037">
    <property type="entry name" value="MLKL_NTD"/>
    <property type="match status" value="1"/>
</dbReference>
<feature type="compositionally biased region" description="Basic and acidic residues" evidence="1">
    <location>
        <begin position="63"/>
        <end position="72"/>
    </location>
</feature>
<evidence type="ECO:0000313" key="3">
    <source>
        <dbReference type="EMBL" id="TDL14881.1"/>
    </source>
</evidence>
<dbReference type="VEuPathDB" id="FungiDB:BD410DRAFT_155823"/>
<reference evidence="3 4" key="1">
    <citation type="submission" date="2018-06" db="EMBL/GenBank/DDBJ databases">
        <title>A transcriptomic atlas of mushroom development highlights an independent origin of complex multicellularity.</title>
        <authorList>
            <consortium name="DOE Joint Genome Institute"/>
            <person name="Krizsan K."/>
            <person name="Almasi E."/>
            <person name="Merenyi Z."/>
            <person name="Sahu N."/>
            <person name="Viragh M."/>
            <person name="Koszo T."/>
            <person name="Mondo S."/>
            <person name="Kiss B."/>
            <person name="Balint B."/>
            <person name="Kues U."/>
            <person name="Barry K."/>
            <person name="Hegedus J.C."/>
            <person name="Henrissat B."/>
            <person name="Johnson J."/>
            <person name="Lipzen A."/>
            <person name="Ohm R."/>
            <person name="Nagy I."/>
            <person name="Pangilinan J."/>
            <person name="Yan J."/>
            <person name="Xiong Y."/>
            <person name="Grigoriev I.V."/>
            <person name="Hibbett D.S."/>
            <person name="Nagy L.G."/>
        </authorList>
    </citation>
    <scope>NUCLEOTIDE SEQUENCE [LARGE SCALE GENOMIC DNA]</scope>
    <source>
        <strain evidence="3 4">SZMC22713</strain>
    </source>
</reference>
<organism evidence="3 4">
    <name type="scientific">Rickenella mellea</name>
    <dbReference type="NCBI Taxonomy" id="50990"/>
    <lineage>
        <taxon>Eukaryota</taxon>
        <taxon>Fungi</taxon>
        <taxon>Dikarya</taxon>
        <taxon>Basidiomycota</taxon>
        <taxon>Agaricomycotina</taxon>
        <taxon>Agaricomycetes</taxon>
        <taxon>Hymenochaetales</taxon>
        <taxon>Rickenellaceae</taxon>
        <taxon>Rickenella</taxon>
    </lineage>
</organism>
<dbReference type="EMBL" id="ML170302">
    <property type="protein sequence ID" value="TDL14881.1"/>
    <property type="molecule type" value="Genomic_DNA"/>
</dbReference>
<feature type="compositionally biased region" description="Basic residues" evidence="1">
    <location>
        <begin position="43"/>
        <end position="62"/>
    </location>
</feature>
<accession>A0A4Y7PIR1</accession>
<dbReference type="Gene3D" id="1.20.930.20">
    <property type="entry name" value="Adaptor protein Cbl, N-terminal domain"/>
    <property type="match status" value="1"/>
</dbReference>
<keyword evidence="4" id="KW-1185">Reference proteome</keyword>
<name>A0A4Y7PIR1_9AGAM</name>